<comment type="caution">
    <text evidence="3">The sequence shown here is derived from an EMBL/GenBank/DDBJ whole genome shotgun (WGS) entry which is preliminary data.</text>
</comment>
<gene>
    <name evidence="3" type="ORF">EZJ43_12435</name>
</gene>
<keyword evidence="1" id="KW-0472">Membrane</keyword>
<keyword evidence="4" id="KW-1185">Reference proteome</keyword>
<keyword evidence="1" id="KW-0812">Transmembrane</keyword>
<feature type="transmembrane region" description="Helical" evidence="1">
    <location>
        <begin position="57"/>
        <end position="76"/>
    </location>
</feature>
<proteinExistence type="predicted"/>
<dbReference type="OrthoDB" id="941984at2"/>
<dbReference type="InterPro" id="IPR054331">
    <property type="entry name" value="LiaF_TM"/>
</dbReference>
<reference evidence="3 4" key="1">
    <citation type="submission" date="2019-02" db="EMBL/GenBank/DDBJ databases">
        <title>Pedobacter sp. nov., a novel speices isolated from soil of pinguins habitat in Antarcitica.</title>
        <authorList>
            <person name="He R.-H."/>
        </authorList>
    </citation>
    <scope>NUCLEOTIDE SEQUENCE [LARGE SCALE GENOMIC DNA]</scope>
    <source>
        <strain evidence="3 4">E01020</strain>
    </source>
</reference>
<organism evidence="3 4">
    <name type="scientific">Pedobacter changchengzhani</name>
    <dbReference type="NCBI Taxonomy" id="2529274"/>
    <lineage>
        <taxon>Bacteria</taxon>
        <taxon>Pseudomonadati</taxon>
        <taxon>Bacteroidota</taxon>
        <taxon>Sphingobacteriia</taxon>
        <taxon>Sphingobacteriales</taxon>
        <taxon>Sphingobacteriaceae</taxon>
        <taxon>Pedobacter</taxon>
    </lineage>
</organism>
<evidence type="ECO:0000313" key="4">
    <source>
        <dbReference type="Proteomes" id="UP000295668"/>
    </source>
</evidence>
<protein>
    <recommendedName>
        <fullName evidence="2">LiaF transmembrane domain-containing protein</fullName>
    </recommendedName>
</protein>
<dbReference type="EMBL" id="SJCY01000009">
    <property type="protein sequence ID" value="TDG35431.1"/>
    <property type="molecule type" value="Genomic_DNA"/>
</dbReference>
<feature type="transmembrane region" description="Helical" evidence="1">
    <location>
        <begin position="6"/>
        <end position="27"/>
    </location>
</feature>
<name>A0A4R5MIP8_9SPHI</name>
<evidence type="ECO:0000256" key="1">
    <source>
        <dbReference type="SAM" id="Phobius"/>
    </source>
</evidence>
<dbReference type="AlphaFoldDB" id="A0A4R5MIP8"/>
<dbReference type="Pfam" id="PF22570">
    <property type="entry name" value="LiaF-TM"/>
    <property type="match status" value="1"/>
</dbReference>
<dbReference type="RefSeq" id="WP_133263045.1">
    <property type="nucleotide sequence ID" value="NZ_SJCY01000009.1"/>
</dbReference>
<evidence type="ECO:0000313" key="3">
    <source>
        <dbReference type="EMBL" id="TDG35431.1"/>
    </source>
</evidence>
<evidence type="ECO:0000259" key="2">
    <source>
        <dbReference type="Pfam" id="PF22570"/>
    </source>
</evidence>
<dbReference type="Proteomes" id="UP000295668">
    <property type="component" value="Unassembled WGS sequence"/>
</dbReference>
<accession>A0A4R5MIP8</accession>
<feature type="domain" description="LiaF transmembrane" evidence="2">
    <location>
        <begin position="7"/>
        <end position="79"/>
    </location>
</feature>
<feature type="transmembrane region" description="Helical" evidence="1">
    <location>
        <begin position="34"/>
        <end position="51"/>
    </location>
</feature>
<keyword evidence="1" id="KW-1133">Transmembrane helix</keyword>
<sequence>MKIDRLIWGIVLLFIGVVLLLDNFNVINFYWRNVWEFWPVFLIIAGINILFKRNNSQTGSIISLGVLVLALGFLFYKGQQEPKNKSWWSSHKDSIITYKDDENDEDSLKKVDLKQPFTVADSTKKVILNISGGGLSFNLNGETNDLINADIEQKGTTFTLDKEVTDSATVLTLKMPSKKSSWNFGSDGNDINLKLNKVPLWDINMKLGAGEADFDLSQYKVRTFNFNGGAASLELKFGDLLPITDVNVKSGVASVEINIPKNSGCRIISKTGLSSKSFDGFDKINATTSETPNYATSKNKIFINLDGGLSSFEVNRY</sequence>